<comment type="caution">
    <text evidence="2">The sequence shown here is derived from an EMBL/GenBank/DDBJ whole genome shotgun (WGS) entry which is preliminary data.</text>
</comment>
<evidence type="ECO:0000313" key="3">
    <source>
        <dbReference type="Proteomes" id="UP000449906"/>
    </source>
</evidence>
<reference evidence="2 3" key="1">
    <citation type="submission" date="2019-09" db="EMBL/GenBank/DDBJ databases">
        <title>Pimelobacter sp. isolated from Paulinella.</title>
        <authorList>
            <person name="Jeong S.E."/>
        </authorList>
    </citation>
    <scope>NUCLEOTIDE SEQUENCE [LARGE SCALE GENOMIC DNA]</scope>
    <source>
        <strain evidence="2 3">Pch-N</strain>
    </source>
</reference>
<feature type="region of interest" description="Disordered" evidence="1">
    <location>
        <begin position="1"/>
        <end position="86"/>
    </location>
</feature>
<sequence length="86" mass="9147">MSTALRTRSGTSFGRVCPTSTPDGGRTAYRRRSAIPHSPARQTRRRTPGLKDRARTSLGSLTSEASRTSSSTTGATSRTSSHHSIG</sequence>
<dbReference type="EMBL" id="WBVM01000005">
    <property type="protein sequence ID" value="KAB2807467.1"/>
    <property type="molecule type" value="Genomic_DNA"/>
</dbReference>
<feature type="compositionally biased region" description="Low complexity" evidence="1">
    <location>
        <begin position="59"/>
        <end position="86"/>
    </location>
</feature>
<proteinExistence type="predicted"/>
<evidence type="ECO:0000313" key="2">
    <source>
        <dbReference type="EMBL" id="KAB2807467.1"/>
    </source>
</evidence>
<evidence type="ECO:0000256" key="1">
    <source>
        <dbReference type="SAM" id="MobiDB-lite"/>
    </source>
</evidence>
<dbReference type="AlphaFoldDB" id="A0A7J5DRG3"/>
<organism evidence="2 3">
    <name type="scientific">Nocardioides simplex</name>
    <name type="common">Arthrobacter simplex</name>
    <dbReference type="NCBI Taxonomy" id="2045"/>
    <lineage>
        <taxon>Bacteria</taxon>
        <taxon>Bacillati</taxon>
        <taxon>Actinomycetota</taxon>
        <taxon>Actinomycetes</taxon>
        <taxon>Propionibacteriales</taxon>
        <taxon>Nocardioidaceae</taxon>
        <taxon>Pimelobacter</taxon>
    </lineage>
</organism>
<name>A0A7J5DRG3_NOCSI</name>
<feature type="compositionally biased region" description="Polar residues" evidence="1">
    <location>
        <begin position="1"/>
        <end position="22"/>
    </location>
</feature>
<accession>A0A7J5DRG3</accession>
<gene>
    <name evidence="2" type="ORF">F9L07_25800</name>
</gene>
<protein>
    <submittedName>
        <fullName evidence="2">Uncharacterized protein</fullName>
    </submittedName>
</protein>
<dbReference type="Proteomes" id="UP000449906">
    <property type="component" value="Unassembled WGS sequence"/>
</dbReference>